<evidence type="ECO:0000313" key="7">
    <source>
        <dbReference type="EMBL" id="MFC3000064.1"/>
    </source>
</evidence>
<feature type="transmembrane region" description="Helical" evidence="6">
    <location>
        <begin position="93"/>
        <end position="112"/>
    </location>
</feature>
<keyword evidence="5 6" id="KW-0472">Membrane</keyword>
<keyword evidence="2" id="KW-1003">Cell membrane</keyword>
<reference evidence="8" key="1">
    <citation type="journal article" date="2019" name="Int. J. Syst. Evol. Microbiol.">
        <title>The Global Catalogue of Microorganisms (GCM) 10K type strain sequencing project: providing services to taxonomists for standard genome sequencing and annotation.</title>
        <authorList>
            <consortium name="The Broad Institute Genomics Platform"/>
            <consortium name="The Broad Institute Genome Sequencing Center for Infectious Disease"/>
            <person name="Wu L."/>
            <person name="Ma J."/>
        </authorList>
    </citation>
    <scope>NUCLEOTIDE SEQUENCE [LARGE SCALE GENOMIC DNA]</scope>
    <source>
        <strain evidence="8">CGMCC 1.16855</strain>
    </source>
</reference>
<feature type="transmembrane region" description="Helical" evidence="6">
    <location>
        <begin position="213"/>
        <end position="235"/>
    </location>
</feature>
<dbReference type="Pfam" id="PF02690">
    <property type="entry name" value="Na_Pi_cotrans"/>
    <property type="match status" value="2"/>
</dbReference>
<keyword evidence="3 6" id="KW-0812">Transmembrane</keyword>
<dbReference type="NCBIfam" id="NF037997">
    <property type="entry name" value="Na_Pi_symport"/>
    <property type="match status" value="1"/>
</dbReference>
<dbReference type="InterPro" id="IPR003841">
    <property type="entry name" value="Na/Pi_transpt"/>
</dbReference>
<name>A0ABV7BSI8_9PROT</name>
<accession>A0ABV7BSI8</accession>
<comment type="caution">
    <text evidence="7">The sequence shown here is derived from an EMBL/GenBank/DDBJ whole genome shotgun (WGS) entry which is preliminary data.</text>
</comment>
<dbReference type="EMBL" id="JBHRSB010000002">
    <property type="protein sequence ID" value="MFC3000064.1"/>
    <property type="molecule type" value="Genomic_DNA"/>
</dbReference>
<dbReference type="RefSeq" id="WP_216836123.1">
    <property type="nucleotide sequence ID" value="NZ_JAFNJS010000002.1"/>
</dbReference>
<protein>
    <submittedName>
        <fullName evidence="7">Na/Pi symporter</fullName>
    </submittedName>
</protein>
<evidence type="ECO:0000256" key="2">
    <source>
        <dbReference type="ARBA" id="ARBA00022475"/>
    </source>
</evidence>
<feature type="transmembrane region" description="Helical" evidence="6">
    <location>
        <begin position="132"/>
        <end position="149"/>
    </location>
</feature>
<dbReference type="PANTHER" id="PTHR10010:SF46">
    <property type="entry name" value="SODIUM-DEPENDENT PHOSPHATE TRANSPORT PROTEIN 2B"/>
    <property type="match status" value="1"/>
</dbReference>
<organism evidence="7 8">
    <name type="scientific">Falsiroseomonas tokyonensis</name>
    <dbReference type="NCBI Taxonomy" id="430521"/>
    <lineage>
        <taxon>Bacteria</taxon>
        <taxon>Pseudomonadati</taxon>
        <taxon>Pseudomonadota</taxon>
        <taxon>Alphaproteobacteria</taxon>
        <taxon>Acetobacterales</taxon>
        <taxon>Roseomonadaceae</taxon>
        <taxon>Falsiroseomonas</taxon>
    </lineage>
</organism>
<feature type="transmembrane region" description="Helical" evidence="6">
    <location>
        <begin position="283"/>
        <end position="309"/>
    </location>
</feature>
<evidence type="ECO:0000313" key="8">
    <source>
        <dbReference type="Proteomes" id="UP001595420"/>
    </source>
</evidence>
<comment type="subcellular location">
    <subcellularLocation>
        <location evidence="1">Cell membrane</location>
        <topology evidence="1">Multi-pass membrane protein</topology>
    </subcellularLocation>
</comment>
<feature type="transmembrane region" description="Helical" evidence="6">
    <location>
        <begin position="161"/>
        <end position="183"/>
    </location>
</feature>
<proteinExistence type="predicted"/>
<feature type="transmembrane region" description="Helical" evidence="6">
    <location>
        <begin position="247"/>
        <end position="271"/>
    </location>
</feature>
<evidence type="ECO:0000256" key="4">
    <source>
        <dbReference type="ARBA" id="ARBA00022989"/>
    </source>
</evidence>
<keyword evidence="4 6" id="KW-1133">Transmembrane helix</keyword>
<dbReference type="Proteomes" id="UP001595420">
    <property type="component" value="Unassembled WGS sequence"/>
</dbReference>
<evidence type="ECO:0000256" key="6">
    <source>
        <dbReference type="SAM" id="Phobius"/>
    </source>
</evidence>
<feature type="transmembrane region" description="Helical" evidence="6">
    <location>
        <begin position="51"/>
        <end position="72"/>
    </location>
</feature>
<keyword evidence="8" id="KW-1185">Reference proteome</keyword>
<evidence type="ECO:0000256" key="5">
    <source>
        <dbReference type="ARBA" id="ARBA00023136"/>
    </source>
</evidence>
<evidence type="ECO:0000256" key="3">
    <source>
        <dbReference type="ARBA" id="ARBA00022692"/>
    </source>
</evidence>
<gene>
    <name evidence="7" type="ORF">ACFOD3_09170</name>
</gene>
<dbReference type="PANTHER" id="PTHR10010">
    <property type="entry name" value="SOLUTE CARRIER FAMILY 34 SODIUM PHOSPHATE , MEMBER 2-RELATED"/>
    <property type="match status" value="1"/>
</dbReference>
<sequence>MELIAALLGGIGLFLIGIKGLGSSLQALAGPRMRAVVAHATSNPLRAAATGLLLGGLTQSSNAVTFILTAMIQSGLLGLRRALPIAAFANPGTAGLVLLATVDIRLAVLWLIGLVGLSSALNLDRSGRLKPALGALLGLALMFLGLDLLKTAAVPLRELPLLASMAGGAGLALPFLAGAGVTLLAQSSSTVSILALTLHAAGLLGFEQAALAVYGASLGSGGAVLLLSAGLAGAARRLAVFQALVKAAGAALFLGLFVLERLAGLPLVLAATTELAPDPQARIGLLFLLLQLVSALLGVMAPASMAALLTRLCPDSPAEAASRPQFLYDRALDDPPTALELVAREQQRLALRLPAFVDPLRAEPELPPEPAGTGQAASRALEGAIGRFLAELLTRGGDRDVLDRVLALEAANAGLAALRETLSEFAATARQGTAAAPLRPTLERLAEALHLLLGALAEARDATDAEMLRDMADDRGTLMAGLRQRLAEREPELTAEARALLLAATAQFERAVWLVRRQAQLSLA</sequence>
<evidence type="ECO:0000256" key="1">
    <source>
        <dbReference type="ARBA" id="ARBA00004651"/>
    </source>
</evidence>
<feature type="transmembrane region" description="Helical" evidence="6">
    <location>
        <begin position="189"/>
        <end position="206"/>
    </location>
</feature>